<organism evidence="1 2">
    <name type="scientific">Providencia rettgeri</name>
    <dbReference type="NCBI Taxonomy" id="587"/>
    <lineage>
        <taxon>Bacteria</taxon>
        <taxon>Pseudomonadati</taxon>
        <taxon>Pseudomonadota</taxon>
        <taxon>Gammaproteobacteria</taxon>
        <taxon>Enterobacterales</taxon>
        <taxon>Morganellaceae</taxon>
        <taxon>Providencia</taxon>
    </lineage>
</organism>
<name>A0AAW6UK72_PRORE</name>
<evidence type="ECO:0000313" key="1">
    <source>
        <dbReference type="EMBL" id="MDI9092883.1"/>
    </source>
</evidence>
<protein>
    <submittedName>
        <fullName evidence="1">Pantocin A family RiPP</fullName>
    </submittedName>
</protein>
<accession>A0AAW6UK72</accession>
<reference evidence="1" key="1">
    <citation type="submission" date="2022-10" db="EMBL/GenBank/DDBJ databases">
        <title>Bacterial isolates recovered from the One Health project in Brazil.</title>
        <authorList>
            <person name="Valiatti T.B."/>
            <person name="Santos F."/>
            <person name="Cayo R."/>
            <person name="Gales A.C."/>
        </authorList>
    </citation>
    <scope>NUCLEOTIDE SEQUENCE</scope>
    <source>
        <strain evidence="1">PVR188</strain>
    </source>
</reference>
<evidence type="ECO:0000313" key="2">
    <source>
        <dbReference type="Proteomes" id="UP001159001"/>
    </source>
</evidence>
<proteinExistence type="predicted"/>
<dbReference type="RefSeq" id="WP_112308265.1">
    <property type="nucleotide sequence ID" value="NZ_JADSTA010000005.1"/>
</dbReference>
<sequence length="34" mass="4066">MKNEIILHDLTERISSISEEIAMYNEDEEIELEE</sequence>
<dbReference type="AlphaFoldDB" id="A0AAW6UK72"/>
<gene>
    <name evidence="1" type="ORF">OGX73_09675</name>
</gene>
<dbReference type="InterPro" id="IPR027585">
    <property type="entry name" value="Pantocin_A_RiPP_pre"/>
</dbReference>
<dbReference type="Proteomes" id="UP001159001">
    <property type="component" value="Unassembled WGS sequence"/>
</dbReference>
<comment type="caution">
    <text evidence="1">The sequence shown here is derived from an EMBL/GenBank/DDBJ whole genome shotgun (WGS) entry which is preliminary data.</text>
</comment>
<dbReference type="EMBL" id="JAOWIN010000006">
    <property type="protein sequence ID" value="MDI9092883.1"/>
    <property type="molecule type" value="Genomic_DNA"/>
</dbReference>
<dbReference type="NCBIfam" id="TIGR04310">
    <property type="entry name" value="pantocin_A_pre"/>
    <property type="match status" value="1"/>
</dbReference>